<dbReference type="EMBL" id="LR134355">
    <property type="protein sequence ID" value="VEG48885.1"/>
    <property type="molecule type" value="Genomic_DNA"/>
</dbReference>
<gene>
    <name evidence="1" type="ORF">NCTC10485_03187</name>
</gene>
<sequence>MTSVGDVDIRGPEMFARYAYAPNQLGYCGPPDLDALTGGSVERIRTAARRFSGAWPYLRVLSALTGISDPLDYRLVESYWLGGGVGAALDADEFYAALLAVIGPQAGHYWSHLDDELAGEAAGNHCFHVFGVYPWTRFLGRGMDEHPLHVLDSCRITPATVLARHGDHAEVRCQRLEWDGTSLQLSVPTTQTVEVRIEGYSAVPDVQPGESVAVHWGRVCGRLDATHVRDLDDSTDRQLSVTNRRLAVVAG</sequence>
<accession>A0A3S4SAQ4</accession>
<protein>
    <submittedName>
        <fullName evidence="1">Uncharacterized protein</fullName>
    </submittedName>
</protein>
<dbReference type="Pfam" id="PF19927">
    <property type="entry name" value="DUF6390"/>
    <property type="match status" value="1"/>
</dbReference>
<keyword evidence="2" id="KW-1185">Reference proteome</keyword>
<dbReference type="RefSeq" id="WP_126334624.1">
    <property type="nucleotide sequence ID" value="NZ_AP022604.1"/>
</dbReference>
<evidence type="ECO:0000313" key="2">
    <source>
        <dbReference type="Proteomes" id="UP000282551"/>
    </source>
</evidence>
<proteinExistence type="predicted"/>
<dbReference type="AlphaFoldDB" id="A0A3S4SAQ4"/>
<evidence type="ECO:0000313" key="1">
    <source>
        <dbReference type="EMBL" id="VEG48885.1"/>
    </source>
</evidence>
<name>A0A3S4SAQ4_MYCCI</name>
<dbReference type="Proteomes" id="UP000282551">
    <property type="component" value="Chromosome"/>
</dbReference>
<organism evidence="1 2">
    <name type="scientific">Mycolicibacterium chitae</name>
    <name type="common">Mycobacterium chitae</name>
    <dbReference type="NCBI Taxonomy" id="1792"/>
    <lineage>
        <taxon>Bacteria</taxon>
        <taxon>Bacillati</taxon>
        <taxon>Actinomycetota</taxon>
        <taxon>Actinomycetes</taxon>
        <taxon>Mycobacteriales</taxon>
        <taxon>Mycobacteriaceae</taxon>
        <taxon>Mycolicibacterium</taxon>
    </lineage>
</organism>
<dbReference type="OrthoDB" id="2111648at2"/>
<dbReference type="InterPro" id="IPR045660">
    <property type="entry name" value="DUF6390"/>
</dbReference>
<reference evidence="1 2" key="1">
    <citation type="submission" date="2018-12" db="EMBL/GenBank/DDBJ databases">
        <authorList>
            <consortium name="Pathogen Informatics"/>
        </authorList>
    </citation>
    <scope>NUCLEOTIDE SEQUENCE [LARGE SCALE GENOMIC DNA]</scope>
    <source>
        <strain evidence="1 2">NCTC10485</strain>
    </source>
</reference>